<reference evidence="5" key="2">
    <citation type="journal article" date="2021" name="PeerJ">
        <title>Extensive microbial diversity within the chicken gut microbiome revealed by metagenomics and culture.</title>
        <authorList>
            <person name="Gilroy R."/>
            <person name="Ravi A."/>
            <person name="Getino M."/>
            <person name="Pursley I."/>
            <person name="Horton D.L."/>
            <person name="Alikhan N.F."/>
            <person name="Baker D."/>
            <person name="Gharbi K."/>
            <person name="Hall N."/>
            <person name="Watson M."/>
            <person name="Adriaenssens E.M."/>
            <person name="Foster-Nyarko E."/>
            <person name="Jarju S."/>
            <person name="Secka A."/>
            <person name="Antonio M."/>
            <person name="Oren A."/>
            <person name="Chaudhuri R.R."/>
            <person name="La Ragione R."/>
            <person name="Hildebrand F."/>
            <person name="Pallen M.J."/>
        </authorList>
    </citation>
    <scope>NUCLEOTIDE SEQUENCE</scope>
    <source>
        <strain evidence="5">CHK183-6373</strain>
    </source>
</reference>
<comment type="similarity">
    <text evidence="1">Belongs to the LytR/CpsA/Psr (LCP) family.</text>
</comment>
<feature type="domain" description="Cell envelope-related transcriptional attenuator" evidence="4">
    <location>
        <begin position="108"/>
        <end position="266"/>
    </location>
</feature>
<keyword evidence="3" id="KW-0812">Transmembrane</keyword>
<evidence type="ECO:0000256" key="2">
    <source>
        <dbReference type="SAM" id="MobiDB-lite"/>
    </source>
</evidence>
<name>A0A9D1TD81_9FIRM</name>
<proteinExistence type="inferred from homology"/>
<dbReference type="NCBIfam" id="TIGR00350">
    <property type="entry name" value="lytR_cpsA_psr"/>
    <property type="match status" value="1"/>
</dbReference>
<dbReference type="InterPro" id="IPR004474">
    <property type="entry name" value="LytR_CpsA_psr"/>
</dbReference>
<feature type="transmembrane region" description="Helical" evidence="3">
    <location>
        <begin position="46"/>
        <end position="70"/>
    </location>
</feature>
<dbReference type="PANTHER" id="PTHR33392:SF6">
    <property type="entry name" value="POLYISOPRENYL-TEICHOIC ACID--PEPTIDOGLYCAN TEICHOIC ACID TRANSFERASE TAGU"/>
    <property type="match status" value="1"/>
</dbReference>
<dbReference type="Proteomes" id="UP000886884">
    <property type="component" value="Unassembled WGS sequence"/>
</dbReference>
<evidence type="ECO:0000256" key="1">
    <source>
        <dbReference type="ARBA" id="ARBA00006068"/>
    </source>
</evidence>
<keyword evidence="3" id="KW-1133">Transmembrane helix</keyword>
<feature type="compositionally biased region" description="Basic and acidic residues" evidence="2">
    <location>
        <begin position="19"/>
        <end position="31"/>
    </location>
</feature>
<evidence type="ECO:0000313" key="5">
    <source>
        <dbReference type="EMBL" id="HIV27898.1"/>
    </source>
</evidence>
<evidence type="ECO:0000259" key="4">
    <source>
        <dbReference type="Pfam" id="PF03816"/>
    </source>
</evidence>
<reference evidence="5" key="1">
    <citation type="submission" date="2020-10" db="EMBL/GenBank/DDBJ databases">
        <authorList>
            <person name="Gilroy R."/>
        </authorList>
    </citation>
    <scope>NUCLEOTIDE SEQUENCE</scope>
    <source>
        <strain evidence="5">CHK183-6373</strain>
    </source>
</reference>
<gene>
    <name evidence="5" type="ORF">IAA64_08010</name>
</gene>
<feature type="region of interest" description="Disordered" evidence="2">
    <location>
        <begin position="1"/>
        <end position="31"/>
    </location>
</feature>
<dbReference type="InterPro" id="IPR050922">
    <property type="entry name" value="LytR/CpsA/Psr_CW_biosynth"/>
</dbReference>
<keyword evidence="3" id="KW-0472">Membrane</keyword>
<dbReference type="Gene3D" id="3.40.630.190">
    <property type="entry name" value="LCP protein"/>
    <property type="match status" value="1"/>
</dbReference>
<sequence length="343" mass="38492">MYYDERPPRRPRRRSAPPPREERWERESWWEERRPPRRPRRRHGCLFHLVALGLKLLFVLALSVALLYGYPVGLFRNGSAVSAAGDLPGGYTNILLLGVDIDANRTQRSDSIIIASFGGGKVKLTSLLRDTRVTIPGHGEGKLNAAYAYGGPELVMRTINENYGMNITQYAAVDYFSFPPIIDAVGGIDIPVTEEELGEVNRNITQCWEGFQARGYTITPLAAYGDSVHLDGVQALAYARIRKIGYDYARTSRQRTVLDAFLQKAKSRMWNPVALTQLAQTALDSLDTNLNTVELLSLGLKALFSDGMEQFRLPADGAFTEDGSYLVPDWEENRNLLKEFIYG</sequence>
<protein>
    <submittedName>
        <fullName evidence="5">LCP family protein</fullName>
    </submittedName>
</protein>
<evidence type="ECO:0000256" key="3">
    <source>
        <dbReference type="SAM" id="Phobius"/>
    </source>
</evidence>
<dbReference type="PANTHER" id="PTHR33392">
    <property type="entry name" value="POLYISOPRENYL-TEICHOIC ACID--PEPTIDOGLYCAN TEICHOIC ACID TRANSFERASE TAGU"/>
    <property type="match status" value="1"/>
</dbReference>
<comment type="caution">
    <text evidence="5">The sequence shown here is derived from an EMBL/GenBank/DDBJ whole genome shotgun (WGS) entry which is preliminary data.</text>
</comment>
<dbReference type="AlphaFoldDB" id="A0A9D1TD81"/>
<dbReference type="Pfam" id="PF03816">
    <property type="entry name" value="LytR_cpsA_psr"/>
    <property type="match status" value="1"/>
</dbReference>
<accession>A0A9D1TD81</accession>
<dbReference type="EMBL" id="DVOT01000140">
    <property type="protein sequence ID" value="HIV27898.1"/>
    <property type="molecule type" value="Genomic_DNA"/>
</dbReference>
<evidence type="ECO:0000313" key="6">
    <source>
        <dbReference type="Proteomes" id="UP000886884"/>
    </source>
</evidence>
<organism evidence="5 6">
    <name type="scientific">Candidatus Ornithocaccomicrobium faecavium</name>
    <dbReference type="NCBI Taxonomy" id="2840890"/>
    <lineage>
        <taxon>Bacteria</taxon>
        <taxon>Bacillati</taxon>
        <taxon>Bacillota</taxon>
        <taxon>Clostridia</taxon>
        <taxon>Candidatus Ornithocaccomicrobium</taxon>
    </lineage>
</organism>